<dbReference type="Proteomes" id="UP000238281">
    <property type="component" value="Unassembled WGS sequence"/>
</dbReference>
<name>A0A2S9T7H5_9BACT</name>
<keyword evidence="1" id="KW-1133">Transmembrane helix</keyword>
<protein>
    <submittedName>
        <fullName evidence="2">Uncharacterized protein</fullName>
    </submittedName>
</protein>
<comment type="caution">
    <text evidence="2">The sequence shown here is derived from an EMBL/GenBank/DDBJ whole genome shotgun (WGS) entry which is preliminary data.</text>
</comment>
<gene>
    <name evidence="2" type="ORF">CJ673_04235</name>
</gene>
<evidence type="ECO:0000313" key="2">
    <source>
        <dbReference type="EMBL" id="PRM94776.1"/>
    </source>
</evidence>
<sequence>MKKIIIICFFISLGFAGTYDSLAKNSLKFFKPSIIGDIGNKYGEDGIKAFEKLSLKYKDTALDKFNLISKEFGTDGIKVLSKYGEDVALNKNTIGMISKYEDKGFYMIKQYPSSSLYYEKFGDKFMINADKYGNQRVMKYLDDSSKFGQDGKVLDLLDRFGNKANMFFQENWGKLTTIGFVTLNSDEIINSIENFGKESIKTVGETTAKSVDSIANSNLGLLIGLALIIFVFLKFGWDKVFNKKID</sequence>
<dbReference type="AlphaFoldDB" id="A0A2S9T7H5"/>
<proteinExistence type="predicted"/>
<reference evidence="2 3" key="1">
    <citation type="submission" date="2017-09" db="EMBL/GenBank/DDBJ databases">
        <title>Reassesment of A. cryaerophilus.</title>
        <authorList>
            <person name="Perez-Cataluna A."/>
            <person name="Collado L."/>
            <person name="Salgado O."/>
            <person name="Lefinanco V."/>
            <person name="Figueras M.J."/>
        </authorList>
    </citation>
    <scope>NUCLEOTIDE SEQUENCE [LARGE SCALE GENOMIC DNA]</scope>
    <source>
        <strain evidence="2 3">LMG 10210</strain>
    </source>
</reference>
<dbReference type="RefSeq" id="WP_105915043.1">
    <property type="nucleotide sequence ID" value="NZ_NXGE01000002.1"/>
</dbReference>
<feature type="transmembrane region" description="Helical" evidence="1">
    <location>
        <begin position="219"/>
        <end position="237"/>
    </location>
</feature>
<evidence type="ECO:0000256" key="1">
    <source>
        <dbReference type="SAM" id="Phobius"/>
    </source>
</evidence>
<keyword evidence="1" id="KW-0812">Transmembrane</keyword>
<dbReference type="EMBL" id="NXGE01000002">
    <property type="protein sequence ID" value="PRM94776.1"/>
    <property type="molecule type" value="Genomic_DNA"/>
</dbReference>
<accession>A0A2S9T7H5</accession>
<organism evidence="2 3">
    <name type="scientific">Aliarcobacter cryaerophilus</name>
    <dbReference type="NCBI Taxonomy" id="28198"/>
    <lineage>
        <taxon>Bacteria</taxon>
        <taxon>Pseudomonadati</taxon>
        <taxon>Campylobacterota</taxon>
        <taxon>Epsilonproteobacteria</taxon>
        <taxon>Campylobacterales</taxon>
        <taxon>Arcobacteraceae</taxon>
        <taxon>Aliarcobacter</taxon>
    </lineage>
</organism>
<evidence type="ECO:0000313" key="3">
    <source>
        <dbReference type="Proteomes" id="UP000238281"/>
    </source>
</evidence>
<keyword evidence="1" id="KW-0472">Membrane</keyword>